<protein>
    <submittedName>
        <fullName evidence="1">Uncharacterized protein</fullName>
    </submittedName>
</protein>
<keyword evidence="2" id="KW-1185">Reference proteome</keyword>
<dbReference type="Proteomes" id="UP000266441">
    <property type="component" value="Unassembled WGS sequence"/>
</dbReference>
<comment type="caution">
    <text evidence="1">The sequence shown here is derived from an EMBL/GenBank/DDBJ whole genome shotgun (WGS) entry which is preliminary data.</text>
</comment>
<proteinExistence type="predicted"/>
<reference evidence="1 2" key="1">
    <citation type="journal article" date="2015" name="Int. J. Syst. Evol. Microbiol.">
        <title>Mariniphaga sediminis sp. nov., isolated from coastal sediment.</title>
        <authorList>
            <person name="Wang F.Q."/>
            <person name="Shen Q.Y."/>
            <person name="Chen G.J."/>
            <person name="Du Z.J."/>
        </authorList>
    </citation>
    <scope>NUCLEOTIDE SEQUENCE [LARGE SCALE GENOMIC DNA]</scope>
    <source>
        <strain evidence="1 2">SY21</strain>
    </source>
</reference>
<dbReference type="AlphaFoldDB" id="A0A399CSW8"/>
<name>A0A399CSW8_9BACT</name>
<dbReference type="EMBL" id="QWET01000042">
    <property type="protein sequence ID" value="RIH62747.1"/>
    <property type="molecule type" value="Genomic_DNA"/>
</dbReference>
<evidence type="ECO:0000313" key="1">
    <source>
        <dbReference type="EMBL" id="RIH62747.1"/>
    </source>
</evidence>
<gene>
    <name evidence="1" type="ORF">D1164_23300</name>
</gene>
<evidence type="ECO:0000313" key="2">
    <source>
        <dbReference type="Proteomes" id="UP000266441"/>
    </source>
</evidence>
<sequence length="121" mass="13949">MPVYNFKVNFDKALKICKLNSNDLVNEFGNVPRPGPIPKFSDLEVISLSMMAEALGIDSENLLFLKIRTDYPEDFSTIISRRQYNDRRKSLFPLQKDIQSRMAKQIDEFEPIGRVKHTLAA</sequence>
<organism evidence="1 2">
    <name type="scientific">Mariniphaga sediminis</name>
    <dbReference type="NCBI Taxonomy" id="1628158"/>
    <lineage>
        <taxon>Bacteria</taxon>
        <taxon>Pseudomonadati</taxon>
        <taxon>Bacteroidota</taxon>
        <taxon>Bacteroidia</taxon>
        <taxon>Marinilabiliales</taxon>
        <taxon>Prolixibacteraceae</taxon>
        <taxon>Mariniphaga</taxon>
    </lineage>
</organism>
<accession>A0A399CSW8</accession>